<evidence type="ECO:0008006" key="4">
    <source>
        <dbReference type="Google" id="ProtNLM"/>
    </source>
</evidence>
<dbReference type="PATRIC" id="fig|253.9.peg.2414"/>
<feature type="chain" id="PRO_5005851788" description="Lipoprotein" evidence="1">
    <location>
        <begin position="25"/>
        <end position="139"/>
    </location>
</feature>
<comment type="caution">
    <text evidence="2">The sequence shown here is derived from an EMBL/GenBank/DDBJ whole genome shotgun (WGS) entry which is preliminary data.</text>
</comment>
<proteinExistence type="predicted"/>
<organism evidence="2 3">
    <name type="scientific">Chryseobacterium indologenes</name>
    <name type="common">Flavobacterium indologenes</name>
    <dbReference type="NCBI Taxonomy" id="253"/>
    <lineage>
        <taxon>Bacteria</taxon>
        <taxon>Pseudomonadati</taxon>
        <taxon>Bacteroidota</taxon>
        <taxon>Flavobacteriia</taxon>
        <taxon>Flavobacteriales</taxon>
        <taxon>Weeksellaceae</taxon>
        <taxon>Chryseobacterium group</taxon>
        <taxon>Chryseobacterium</taxon>
    </lineage>
</organism>
<keyword evidence="1" id="KW-0732">Signal</keyword>
<protein>
    <recommendedName>
        <fullName evidence="4">Lipoprotein</fullName>
    </recommendedName>
</protein>
<feature type="signal peptide" evidence="1">
    <location>
        <begin position="1"/>
        <end position="24"/>
    </location>
</feature>
<evidence type="ECO:0000256" key="1">
    <source>
        <dbReference type="SAM" id="SignalP"/>
    </source>
</evidence>
<evidence type="ECO:0000313" key="3">
    <source>
        <dbReference type="Proteomes" id="UP000037953"/>
    </source>
</evidence>
<dbReference type="RefSeq" id="WP_062697098.1">
    <property type="nucleotide sequence ID" value="NZ_LJOD01000002.1"/>
</dbReference>
<dbReference type="OrthoDB" id="1255922at2"/>
<name>A0A0N0IXL5_CHRID</name>
<gene>
    <name evidence="2" type="ORF">AOB46_05525</name>
</gene>
<dbReference type="AlphaFoldDB" id="A0A0N0IXL5"/>
<evidence type="ECO:0000313" key="2">
    <source>
        <dbReference type="EMBL" id="KPE52332.1"/>
    </source>
</evidence>
<dbReference type="Proteomes" id="UP000037953">
    <property type="component" value="Unassembled WGS sequence"/>
</dbReference>
<sequence length="139" mass="16054">MKKCTIAMMLTAILLFMISCSPDAAKKTKSVRSDDVKKAETLCWKDIRAGELPPVGAYDAIDSLVKKWNLCYERIETGCEITDSIRKIQNEADQTNETYFKSLEKKLGKDWKKQFDRELHLSDSINWIKISEQIRSMNK</sequence>
<accession>A0A0N0IXL5</accession>
<dbReference type="PROSITE" id="PS51257">
    <property type="entry name" value="PROKAR_LIPOPROTEIN"/>
    <property type="match status" value="1"/>
</dbReference>
<reference evidence="3" key="2">
    <citation type="submission" date="2015-09" db="EMBL/GenBank/DDBJ databases">
        <title>Draft genome sequence of a multidrug-resistant Chryseobacterium indologenes isolate from Malaysia.</title>
        <authorList>
            <person name="Yu C.Y."/>
            <person name="Ang G.Y."/>
            <person name="Chan K.-G."/>
        </authorList>
    </citation>
    <scope>NUCLEOTIDE SEQUENCE [LARGE SCALE GENOMIC DNA]</scope>
    <source>
        <strain evidence="3">CI_885</strain>
    </source>
</reference>
<reference evidence="2 3" key="1">
    <citation type="journal article" date="2015" name="Genom Data">
        <title>Draft genome sequence of a multidrug-resistant Chryseobacterium indologenes isolate from Malaysia.</title>
        <authorList>
            <person name="Yu C.Y."/>
            <person name="Ang G.Y."/>
            <person name="Cheng H.J."/>
            <person name="Cheong Y.M."/>
            <person name="Yin W.F."/>
            <person name="Chan K.G."/>
        </authorList>
    </citation>
    <scope>NUCLEOTIDE SEQUENCE [LARGE SCALE GENOMIC DNA]</scope>
    <source>
        <strain evidence="2 3">CI_885</strain>
    </source>
</reference>
<dbReference type="EMBL" id="LJOD01000002">
    <property type="protein sequence ID" value="KPE52332.1"/>
    <property type="molecule type" value="Genomic_DNA"/>
</dbReference>